<dbReference type="PANTHER" id="PTHR47099:SF1">
    <property type="entry name" value="METHYLCOBAMIDE:COM METHYLTRANSFERASE MTBA"/>
    <property type="match status" value="1"/>
</dbReference>
<dbReference type="InterPro" id="IPR000257">
    <property type="entry name" value="Uroporphyrinogen_deCOase"/>
</dbReference>
<organism evidence="2 3">
    <name type="scientific">Dorea formicigenerans</name>
    <dbReference type="NCBI Taxonomy" id="39486"/>
    <lineage>
        <taxon>Bacteria</taxon>
        <taxon>Bacillati</taxon>
        <taxon>Bacillota</taxon>
        <taxon>Clostridia</taxon>
        <taxon>Lachnospirales</taxon>
        <taxon>Lachnospiraceae</taxon>
        <taxon>Dorea</taxon>
    </lineage>
</organism>
<feature type="domain" description="Uroporphyrinogen decarboxylase (URO-D)" evidence="1">
    <location>
        <begin position="29"/>
        <end position="366"/>
    </location>
</feature>
<proteinExistence type="predicted"/>
<dbReference type="PANTHER" id="PTHR47099">
    <property type="entry name" value="METHYLCOBAMIDE:COM METHYLTRANSFERASE MTBA"/>
    <property type="match status" value="1"/>
</dbReference>
<dbReference type="GO" id="GO:0006779">
    <property type="term" value="P:porphyrin-containing compound biosynthetic process"/>
    <property type="evidence" value="ECO:0007669"/>
    <property type="project" value="InterPro"/>
</dbReference>
<dbReference type="Gene3D" id="3.20.20.210">
    <property type="match status" value="1"/>
</dbReference>
<dbReference type="AlphaFoldDB" id="A0A564UUH5"/>
<dbReference type="GO" id="GO:0004853">
    <property type="term" value="F:uroporphyrinogen decarboxylase activity"/>
    <property type="evidence" value="ECO:0007669"/>
    <property type="project" value="UniProtKB-EC"/>
</dbReference>
<dbReference type="InterPro" id="IPR038071">
    <property type="entry name" value="UROD/MetE-like_sf"/>
</dbReference>
<evidence type="ECO:0000313" key="3">
    <source>
        <dbReference type="Proteomes" id="UP000358366"/>
    </source>
</evidence>
<sequence length="382" mass="42728">MFPIQEREEVMDYTELKKLMGEQKVEMTAAERIKAYNEGKEVDHIPYTLQAPDPAMADIFGFTTSQFAKDFEVKSEVIRRRKEEFGLDSFNVGLGLRTIGVALGSKLGVPEHGIDYIEHHVLQDYADFDKLEVTDPYKNPVLAPILESAKRLKERFPDVSMTTSVAGPISTAIAVRPVEKVLRDTRKNPEMLHKLLDLTVVCSLKWFEAFYHEFGSVGTNFSDPVTCMDVISKKQFDEFSLPYIKKLIDGTEKIMGSRPGAHICGKTSPIWSDLADAGLFSFSIDNCEDLEVAKREVGDRMRFAGNVPPIEVMKDGSIDDVIEACKDCLRKCGDNPKGYILNTGCQLPIGTPKRNVEAFIYAARKYGRGAQLGKLPKGILED</sequence>
<reference evidence="2 3" key="1">
    <citation type="submission" date="2019-07" db="EMBL/GenBank/DDBJ databases">
        <authorList>
            <person name="Hibberd C M."/>
            <person name="Gehrig L. J."/>
            <person name="Chang H.-W."/>
            <person name="Venkatesh S."/>
        </authorList>
    </citation>
    <scope>NUCLEOTIDE SEQUENCE [LARGE SCALE GENOMIC DNA]</scope>
    <source>
        <strain evidence="2">Dorea_formicigenerans_SSTS_Bg7063</strain>
    </source>
</reference>
<dbReference type="CDD" id="cd03465">
    <property type="entry name" value="URO-D_like"/>
    <property type="match status" value="1"/>
</dbReference>
<keyword evidence="2" id="KW-0456">Lyase</keyword>
<dbReference type="SUPFAM" id="SSF51726">
    <property type="entry name" value="UROD/MetE-like"/>
    <property type="match status" value="1"/>
</dbReference>
<dbReference type="Pfam" id="PF01208">
    <property type="entry name" value="URO-D"/>
    <property type="match status" value="1"/>
</dbReference>
<gene>
    <name evidence="2" type="primary">hemE_4</name>
    <name evidence="2" type="ORF">DFSSTS7063_03245</name>
</gene>
<protein>
    <submittedName>
        <fullName evidence="2">Uroporphyrinogen decarboxylase</fullName>
        <ecNumber evidence="2">4.1.1.37</ecNumber>
    </submittedName>
</protein>
<name>A0A564UUH5_9FIRM</name>
<evidence type="ECO:0000259" key="1">
    <source>
        <dbReference type="Pfam" id="PF01208"/>
    </source>
</evidence>
<dbReference type="Proteomes" id="UP000358366">
    <property type="component" value="Unassembled WGS sequence"/>
</dbReference>
<accession>A0A564UUH5</accession>
<dbReference type="InterPro" id="IPR052024">
    <property type="entry name" value="Methanogen_methyltrans"/>
</dbReference>
<evidence type="ECO:0000313" key="2">
    <source>
        <dbReference type="EMBL" id="VUX23315.1"/>
    </source>
</evidence>
<dbReference type="EC" id="4.1.1.37" evidence="2"/>
<dbReference type="EMBL" id="CABHNI010000061">
    <property type="protein sequence ID" value="VUX23315.1"/>
    <property type="molecule type" value="Genomic_DNA"/>
</dbReference>